<evidence type="ECO:0000313" key="2">
    <source>
        <dbReference type="EMBL" id="QCI97248.1"/>
    </source>
</evidence>
<proteinExistence type="predicted"/>
<gene>
    <name evidence="2" type="ORF">CFBP5473_04530</name>
    <name evidence="3" type="ORF">J5285_00870</name>
</gene>
<dbReference type="EMBL" id="CP072167">
    <property type="protein sequence ID" value="QYA07320.1"/>
    <property type="molecule type" value="Genomic_DNA"/>
</dbReference>
<reference evidence="3 5" key="2">
    <citation type="submission" date="2021-03" db="EMBL/GenBank/DDBJ databases">
        <title>Rapid diversification of plasmids in a genus of pathogenic and nitrogen fixing bacteria.</title>
        <authorList>
            <person name="Weisberg A.J."/>
            <person name="Miller M."/>
            <person name="Ream W."/>
            <person name="Grunwald N.J."/>
            <person name="Chang J.H."/>
        </authorList>
    </citation>
    <scope>NUCLEOTIDE SEQUENCE [LARGE SCALE GENOMIC DNA]</scope>
    <source>
        <strain evidence="3 5">AF3.44</strain>
    </source>
</reference>
<feature type="domain" description="VOC" evidence="1">
    <location>
        <begin position="6"/>
        <end position="130"/>
    </location>
</feature>
<evidence type="ECO:0000313" key="4">
    <source>
        <dbReference type="Proteomes" id="UP000298545"/>
    </source>
</evidence>
<dbReference type="InterPro" id="IPR004360">
    <property type="entry name" value="Glyas_Fos-R_dOase_dom"/>
</dbReference>
<dbReference type="STRING" id="1367849.GCA_000518585_02994"/>
<dbReference type="EMBL" id="CP039691">
    <property type="protein sequence ID" value="QCI97248.1"/>
    <property type="molecule type" value="Genomic_DNA"/>
</dbReference>
<evidence type="ECO:0000313" key="5">
    <source>
        <dbReference type="Proteomes" id="UP000826513"/>
    </source>
</evidence>
<organism evidence="2 4">
    <name type="scientific">Agrobacterium larrymoorei</name>
    <dbReference type="NCBI Taxonomy" id="160699"/>
    <lineage>
        <taxon>Bacteria</taxon>
        <taxon>Pseudomonadati</taxon>
        <taxon>Pseudomonadota</taxon>
        <taxon>Alphaproteobacteria</taxon>
        <taxon>Hyphomicrobiales</taxon>
        <taxon>Rhizobiaceae</taxon>
        <taxon>Rhizobium/Agrobacterium group</taxon>
        <taxon>Agrobacterium</taxon>
    </lineage>
</organism>
<dbReference type="InterPro" id="IPR029068">
    <property type="entry name" value="Glyas_Bleomycin-R_OHBP_Dase"/>
</dbReference>
<dbReference type="InterPro" id="IPR037523">
    <property type="entry name" value="VOC_core"/>
</dbReference>
<dbReference type="Proteomes" id="UP000826513">
    <property type="component" value="Chromosome 1"/>
</dbReference>
<name>A0A4D7DMG9_9HYPH</name>
<evidence type="ECO:0000313" key="3">
    <source>
        <dbReference type="EMBL" id="QYA07320.1"/>
    </source>
</evidence>
<evidence type="ECO:0000259" key="1">
    <source>
        <dbReference type="PROSITE" id="PS51819"/>
    </source>
</evidence>
<protein>
    <submittedName>
        <fullName evidence="2">Lactoylglutathione lyase</fullName>
    </submittedName>
    <submittedName>
        <fullName evidence="3">VOC family protein</fullName>
    </submittedName>
</protein>
<dbReference type="Gene3D" id="3.10.180.10">
    <property type="entry name" value="2,3-Dihydroxybiphenyl 1,2-Dioxygenase, domain 1"/>
    <property type="match status" value="1"/>
</dbReference>
<keyword evidence="2" id="KW-0456">Lyase</keyword>
<dbReference type="AlphaFoldDB" id="A0A4D7DMG9"/>
<dbReference type="SUPFAM" id="SSF54593">
    <property type="entry name" value="Glyoxalase/Bleomycin resistance protein/Dihydroxybiphenyl dioxygenase"/>
    <property type="match status" value="1"/>
</dbReference>
<dbReference type="KEGG" id="alf:CFBP5473_04530"/>
<sequence length="136" mass="15627">MKTPQGILETVIYARDLEAAERFYAEIFGLEVVSVLLEKFVFFRCGQQMLLIFNPETSRIPDPDNPIPRHGTTGAGHFCFRAESREEVDAWRDRFIAQGIEIEHYQRWGNDSSSVYVRDPAGNSVEVGETKLWSRD</sequence>
<dbReference type="Pfam" id="PF00903">
    <property type="entry name" value="Glyoxalase"/>
    <property type="match status" value="1"/>
</dbReference>
<dbReference type="PROSITE" id="PS51819">
    <property type="entry name" value="VOC"/>
    <property type="match status" value="1"/>
</dbReference>
<dbReference type="InterPro" id="IPR050383">
    <property type="entry name" value="GlyoxalaseI/FosfomycinResist"/>
</dbReference>
<dbReference type="GO" id="GO:0016829">
    <property type="term" value="F:lyase activity"/>
    <property type="evidence" value="ECO:0007669"/>
    <property type="project" value="UniProtKB-KW"/>
</dbReference>
<dbReference type="PANTHER" id="PTHR21366">
    <property type="entry name" value="GLYOXALASE FAMILY PROTEIN"/>
    <property type="match status" value="1"/>
</dbReference>
<dbReference type="Proteomes" id="UP000298545">
    <property type="component" value="Chromosome circular"/>
</dbReference>
<dbReference type="OrthoDB" id="9812656at2"/>
<keyword evidence="5" id="KW-1185">Reference proteome</keyword>
<accession>A0A4D7DMG9</accession>
<reference evidence="2 4" key="1">
    <citation type="submission" date="2019-04" db="EMBL/GenBank/DDBJ databases">
        <title>Complete genome sequence of Agrobacterium larrymoorei CFBP5473.</title>
        <authorList>
            <person name="Haryono M."/>
            <person name="Chou L."/>
            <person name="Lin Y.-C."/>
            <person name="Lai E.-M."/>
            <person name="Kuo C.-H."/>
        </authorList>
    </citation>
    <scope>NUCLEOTIDE SEQUENCE [LARGE SCALE GENOMIC DNA]</scope>
    <source>
        <strain evidence="2 4">CFBP5473</strain>
    </source>
</reference>
<dbReference type="RefSeq" id="WP_027675716.1">
    <property type="nucleotide sequence ID" value="NZ_CP039691.1"/>
</dbReference>